<gene>
    <name evidence="2" type="ORF">CUU66_21905</name>
</gene>
<evidence type="ECO:0000313" key="3">
    <source>
        <dbReference type="Proteomes" id="UP000234748"/>
    </source>
</evidence>
<feature type="transmembrane region" description="Helical" evidence="1">
    <location>
        <begin position="63"/>
        <end position="83"/>
    </location>
</feature>
<keyword evidence="1" id="KW-1133">Transmembrane helix</keyword>
<dbReference type="EMBL" id="PGUY01000077">
    <property type="protein sequence ID" value="PLT27816.1"/>
    <property type="molecule type" value="Genomic_DNA"/>
</dbReference>
<dbReference type="RefSeq" id="WP_101645519.1">
    <property type="nucleotide sequence ID" value="NZ_PGUY01000077.1"/>
</dbReference>
<dbReference type="OrthoDB" id="9792686at2"/>
<evidence type="ECO:0000313" key="2">
    <source>
        <dbReference type="EMBL" id="PLT27816.1"/>
    </source>
</evidence>
<comment type="caution">
    <text evidence="2">The sequence shown here is derived from an EMBL/GenBank/DDBJ whole genome shotgun (WGS) entry which is preliminary data.</text>
</comment>
<evidence type="ECO:0000256" key="1">
    <source>
        <dbReference type="SAM" id="Phobius"/>
    </source>
</evidence>
<proteinExistence type="predicted"/>
<dbReference type="Proteomes" id="UP000234748">
    <property type="component" value="Unassembled WGS sequence"/>
</dbReference>
<dbReference type="AlphaFoldDB" id="A0A2N5M0B9"/>
<organism evidence="2 3">
    <name type="scientific">Peribacillus deserti</name>
    <dbReference type="NCBI Taxonomy" id="673318"/>
    <lineage>
        <taxon>Bacteria</taxon>
        <taxon>Bacillati</taxon>
        <taxon>Bacillota</taxon>
        <taxon>Bacilli</taxon>
        <taxon>Bacillales</taxon>
        <taxon>Bacillaceae</taxon>
        <taxon>Peribacillus</taxon>
    </lineage>
</organism>
<keyword evidence="3" id="KW-1185">Reference proteome</keyword>
<keyword evidence="1" id="KW-0472">Membrane</keyword>
<sequence length="86" mass="9470">MKKLGLISVVISIISIYGYANWFFNENSFSGGVWICMAIILPMIGLIAAFLSKRGVLKVAGIIGNFFVLLFSVILPALAMLFWNQP</sequence>
<protein>
    <submittedName>
        <fullName evidence="2">Uncharacterized protein</fullName>
    </submittedName>
</protein>
<feature type="transmembrane region" description="Helical" evidence="1">
    <location>
        <begin position="28"/>
        <end position="51"/>
    </location>
</feature>
<keyword evidence="1" id="KW-0812">Transmembrane</keyword>
<accession>A0A2N5M0B9</accession>
<name>A0A2N5M0B9_9BACI</name>
<reference evidence="2 3" key="1">
    <citation type="submission" date="2017-11" db="EMBL/GenBank/DDBJ databases">
        <title>Comparitive Functional Genomics of Dry Heat Resistant strains isolated from the Viking Spacecraft.</title>
        <authorList>
            <person name="Seuylemezian A."/>
            <person name="Cooper K."/>
            <person name="Vaishampayan P."/>
        </authorList>
    </citation>
    <scope>NUCLEOTIDE SEQUENCE [LARGE SCALE GENOMIC DNA]</scope>
    <source>
        <strain evidence="2 3">V1-29</strain>
    </source>
</reference>